<dbReference type="AlphaFoldDB" id="A0A917KEN4"/>
<gene>
    <name evidence="1" type="ORF">GCM10011320_16960</name>
</gene>
<proteinExistence type="predicted"/>
<name>A0A917KEN4_9PROT</name>
<accession>A0A917KEN4</accession>
<dbReference type="Proteomes" id="UP000661507">
    <property type="component" value="Unassembled WGS sequence"/>
</dbReference>
<evidence type="ECO:0000313" key="2">
    <source>
        <dbReference type="Proteomes" id="UP000661507"/>
    </source>
</evidence>
<organism evidence="1 2">
    <name type="scientific">Neoroseomonas lacus</name>
    <dbReference type="NCBI Taxonomy" id="287609"/>
    <lineage>
        <taxon>Bacteria</taxon>
        <taxon>Pseudomonadati</taxon>
        <taxon>Pseudomonadota</taxon>
        <taxon>Alphaproteobacteria</taxon>
        <taxon>Acetobacterales</taxon>
        <taxon>Acetobacteraceae</taxon>
        <taxon>Neoroseomonas</taxon>
    </lineage>
</organism>
<protein>
    <submittedName>
        <fullName evidence="1">Uncharacterized protein</fullName>
    </submittedName>
</protein>
<dbReference type="EMBL" id="BMKW01000003">
    <property type="protein sequence ID" value="GGJ10452.1"/>
    <property type="molecule type" value="Genomic_DNA"/>
</dbReference>
<keyword evidence="2" id="KW-1185">Reference proteome</keyword>
<sequence length="137" mass="14814">MRVGAGVAADALPAGEDTDVERRAPLRVEHAAIGQFDMLAAEQAGAAIERDRVGMQVGLPEQFPHHQDQALIGVAETHPVRGEVVLDARGIGTTAGFHRIGRGQAWHGAASHECRTSLHTKCVHDNVIYSQKMHIDW</sequence>
<comment type="caution">
    <text evidence="1">The sequence shown here is derived from an EMBL/GenBank/DDBJ whole genome shotgun (WGS) entry which is preliminary data.</text>
</comment>
<reference evidence="1" key="1">
    <citation type="journal article" date="2014" name="Int. J. Syst. Evol. Microbiol.">
        <title>Complete genome sequence of Corynebacterium casei LMG S-19264T (=DSM 44701T), isolated from a smear-ripened cheese.</title>
        <authorList>
            <consortium name="US DOE Joint Genome Institute (JGI-PGF)"/>
            <person name="Walter F."/>
            <person name="Albersmeier A."/>
            <person name="Kalinowski J."/>
            <person name="Ruckert C."/>
        </authorList>
    </citation>
    <scope>NUCLEOTIDE SEQUENCE</scope>
    <source>
        <strain evidence="1">CGMCC 1.3617</strain>
    </source>
</reference>
<evidence type="ECO:0000313" key="1">
    <source>
        <dbReference type="EMBL" id="GGJ10452.1"/>
    </source>
</evidence>
<reference evidence="1" key="2">
    <citation type="submission" date="2020-09" db="EMBL/GenBank/DDBJ databases">
        <authorList>
            <person name="Sun Q."/>
            <person name="Zhou Y."/>
        </authorList>
    </citation>
    <scope>NUCLEOTIDE SEQUENCE</scope>
    <source>
        <strain evidence="1">CGMCC 1.3617</strain>
    </source>
</reference>